<dbReference type="Proteomes" id="UP000682877">
    <property type="component" value="Chromosome 7"/>
</dbReference>
<evidence type="ECO:0000256" key="12">
    <source>
        <dbReference type="SAM" id="MobiDB-lite"/>
    </source>
</evidence>
<evidence type="ECO:0000256" key="10">
    <source>
        <dbReference type="ARBA" id="ARBA00055062"/>
    </source>
</evidence>
<dbReference type="InterPro" id="IPR036412">
    <property type="entry name" value="HAD-like_sf"/>
</dbReference>
<feature type="compositionally biased region" description="Basic residues" evidence="12">
    <location>
        <begin position="128"/>
        <end position="140"/>
    </location>
</feature>
<feature type="compositionally biased region" description="Basic and acidic residues" evidence="12">
    <location>
        <begin position="727"/>
        <end position="749"/>
    </location>
</feature>
<reference evidence="14" key="1">
    <citation type="submission" date="2021-01" db="EMBL/GenBank/DDBJ databases">
        <authorList>
            <person name="Bezrukov I."/>
        </authorList>
    </citation>
    <scope>NUCLEOTIDE SEQUENCE</scope>
</reference>
<keyword evidence="4 11" id="KW-0812">Transmembrane</keyword>
<evidence type="ECO:0000256" key="3">
    <source>
        <dbReference type="ARBA" id="ARBA00022448"/>
    </source>
</evidence>
<dbReference type="GO" id="GO:1990559">
    <property type="term" value="P:mitochondrial coenzyme A transmembrane transport"/>
    <property type="evidence" value="ECO:0007669"/>
    <property type="project" value="UniProtKB-ARBA"/>
</dbReference>
<dbReference type="GO" id="GO:0005743">
    <property type="term" value="C:mitochondrial inner membrane"/>
    <property type="evidence" value="ECO:0007669"/>
    <property type="project" value="UniProtKB-SubCell"/>
</dbReference>
<evidence type="ECO:0000313" key="14">
    <source>
        <dbReference type="EMBL" id="CAE6176031.1"/>
    </source>
</evidence>
<feature type="repeat" description="Solcar" evidence="11">
    <location>
        <begin position="1227"/>
        <end position="1318"/>
    </location>
</feature>
<feature type="compositionally biased region" description="Polar residues" evidence="12">
    <location>
        <begin position="468"/>
        <end position="488"/>
    </location>
</feature>
<keyword evidence="7" id="KW-1133">Transmembrane helix</keyword>
<feature type="compositionally biased region" description="Basic and acidic residues" evidence="12">
    <location>
        <begin position="38"/>
        <end position="47"/>
    </location>
</feature>
<feature type="compositionally biased region" description="Polar residues" evidence="12">
    <location>
        <begin position="48"/>
        <end position="63"/>
    </location>
</feature>
<protein>
    <recommendedName>
        <fullName evidence="13">FCP1 homology domain-containing protein</fullName>
    </recommendedName>
</protein>
<comment type="similarity">
    <text evidence="2">Belongs to the mitochondrial carrier (TC 2.A.29) family.</text>
</comment>
<dbReference type="InterPro" id="IPR023214">
    <property type="entry name" value="HAD_sf"/>
</dbReference>
<gene>
    <name evidence="14" type="ORF">AARE701A_LOCUS18428</name>
</gene>
<dbReference type="Gene3D" id="3.40.50.1000">
    <property type="entry name" value="HAD superfamily/HAD-like"/>
    <property type="match status" value="1"/>
</dbReference>
<feature type="region of interest" description="Disordered" evidence="12">
    <location>
        <begin position="768"/>
        <end position="794"/>
    </location>
</feature>
<feature type="compositionally biased region" description="Basic and acidic residues" evidence="12">
    <location>
        <begin position="179"/>
        <end position="192"/>
    </location>
</feature>
<feature type="repeat" description="Solcar" evidence="11">
    <location>
        <begin position="1121"/>
        <end position="1220"/>
    </location>
</feature>
<evidence type="ECO:0000256" key="9">
    <source>
        <dbReference type="ARBA" id="ARBA00023136"/>
    </source>
</evidence>
<feature type="domain" description="FCP1 homology" evidence="13">
    <location>
        <begin position="886"/>
        <end position="987"/>
    </location>
</feature>
<organism evidence="14 15">
    <name type="scientific">Arabidopsis arenosa</name>
    <name type="common">Sand rock-cress</name>
    <name type="synonym">Cardaminopsis arenosa</name>
    <dbReference type="NCBI Taxonomy" id="38785"/>
    <lineage>
        <taxon>Eukaryota</taxon>
        <taxon>Viridiplantae</taxon>
        <taxon>Streptophyta</taxon>
        <taxon>Embryophyta</taxon>
        <taxon>Tracheophyta</taxon>
        <taxon>Spermatophyta</taxon>
        <taxon>Magnoliopsida</taxon>
        <taxon>eudicotyledons</taxon>
        <taxon>Gunneridae</taxon>
        <taxon>Pentapetalae</taxon>
        <taxon>rosids</taxon>
        <taxon>malvids</taxon>
        <taxon>Brassicales</taxon>
        <taxon>Brassicaceae</taxon>
        <taxon>Camelineae</taxon>
        <taxon>Arabidopsis</taxon>
    </lineage>
</organism>
<feature type="compositionally biased region" description="Polar residues" evidence="12">
    <location>
        <begin position="77"/>
        <end position="99"/>
    </location>
</feature>
<evidence type="ECO:0000259" key="13">
    <source>
        <dbReference type="Pfam" id="PF03031"/>
    </source>
</evidence>
<feature type="compositionally biased region" description="Polar residues" evidence="12">
    <location>
        <begin position="198"/>
        <end position="218"/>
    </location>
</feature>
<evidence type="ECO:0000256" key="11">
    <source>
        <dbReference type="PROSITE-ProRule" id="PRU00282"/>
    </source>
</evidence>
<comment type="function">
    <text evidence="10">Required for the accumulation of coenzyme A in the mitochondrial matrix.</text>
</comment>
<feature type="compositionally biased region" description="Basic residues" evidence="12">
    <location>
        <begin position="219"/>
        <end position="228"/>
    </location>
</feature>
<feature type="compositionally biased region" description="Basic and acidic residues" evidence="12">
    <location>
        <begin position="562"/>
        <end position="601"/>
    </location>
</feature>
<evidence type="ECO:0000256" key="1">
    <source>
        <dbReference type="ARBA" id="ARBA00004448"/>
    </source>
</evidence>
<dbReference type="PROSITE" id="PS50920">
    <property type="entry name" value="SOLCAR"/>
    <property type="match status" value="3"/>
</dbReference>
<dbReference type="FunFam" id="1.50.40.10:FF:000014">
    <property type="entry name" value="mitochondrial coenzyme A transporter SLC25A42"/>
    <property type="match status" value="1"/>
</dbReference>
<dbReference type="InterPro" id="IPR004274">
    <property type="entry name" value="FCP1_dom"/>
</dbReference>
<keyword evidence="6" id="KW-0999">Mitochondrion inner membrane</keyword>
<feature type="compositionally biased region" description="Polar residues" evidence="12">
    <location>
        <begin position="9"/>
        <end position="20"/>
    </location>
</feature>
<dbReference type="PRINTS" id="PR00926">
    <property type="entry name" value="MITOCARRIER"/>
</dbReference>
<feature type="compositionally biased region" description="Basic and acidic residues" evidence="12">
    <location>
        <begin position="344"/>
        <end position="355"/>
    </location>
</feature>
<feature type="region of interest" description="Disordered" evidence="12">
    <location>
        <begin position="559"/>
        <end position="755"/>
    </location>
</feature>
<feature type="region of interest" description="Disordered" evidence="12">
    <location>
        <begin position="519"/>
        <end position="540"/>
    </location>
</feature>
<keyword evidence="8" id="KW-0496">Mitochondrion</keyword>
<feature type="compositionally biased region" description="Basic and acidic residues" evidence="12">
    <location>
        <begin position="141"/>
        <end position="159"/>
    </location>
</feature>
<feature type="region of interest" description="Disordered" evidence="12">
    <location>
        <begin position="327"/>
        <end position="355"/>
    </location>
</feature>
<evidence type="ECO:0000256" key="5">
    <source>
        <dbReference type="ARBA" id="ARBA00022737"/>
    </source>
</evidence>
<dbReference type="EMBL" id="LR999457">
    <property type="protein sequence ID" value="CAE6176031.1"/>
    <property type="molecule type" value="Genomic_DNA"/>
</dbReference>
<feature type="compositionally biased region" description="Polar residues" evidence="12">
    <location>
        <begin position="632"/>
        <end position="649"/>
    </location>
</feature>
<feature type="region of interest" description="Disordered" evidence="12">
    <location>
        <begin position="1"/>
        <end position="240"/>
    </location>
</feature>
<evidence type="ECO:0000256" key="2">
    <source>
        <dbReference type="ARBA" id="ARBA00006375"/>
    </source>
</evidence>
<keyword evidence="9 11" id="KW-0472">Membrane</keyword>
<feature type="compositionally biased region" description="Basic residues" evidence="12">
    <location>
        <begin position="25"/>
        <end position="37"/>
    </location>
</feature>
<evidence type="ECO:0000256" key="4">
    <source>
        <dbReference type="ARBA" id="ARBA00022692"/>
    </source>
</evidence>
<dbReference type="SUPFAM" id="SSF56784">
    <property type="entry name" value="HAD-like"/>
    <property type="match status" value="1"/>
</dbReference>
<feature type="repeat" description="Solcar" evidence="11">
    <location>
        <begin position="1025"/>
        <end position="1111"/>
    </location>
</feature>
<comment type="subcellular location">
    <subcellularLocation>
        <location evidence="1">Mitochondrion inner membrane</location>
        <topology evidence="1">Multi-pass membrane protein</topology>
    </subcellularLocation>
</comment>
<accession>A0A8S2AUS9</accession>
<dbReference type="Gene3D" id="1.50.40.10">
    <property type="entry name" value="Mitochondrial carrier domain"/>
    <property type="match status" value="1"/>
</dbReference>
<evidence type="ECO:0000256" key="6">
    <source>
        <dbReference type="ARBA" id="ARBA00022792"/>
    </source>
</evidence>
<dbReference type="InterPro" id="IPR023395">
    <property type="entry name" value="MCP_dom_sf"/>
</dbReference>
<dbReference type="Pfam" id="PF00153">
    <property type="entry name" value="Mito_carr"/>
    <property type="match status" value="3"/>
</dbReference>
<feature type="compositionally biased region" description="Polar residues" evidence="12">
    <location>
        <begin position="675"/>
        <end position="688"/>
    </location>
</feature>
<dbReference type="GO" id="GO:0015228">
    <property type="term" value="F:coenzyme A transmembrane transporter activity"/>
    <property type="evidence" value="ECO:0007669"/>
    <property type="project" value="UniProtKB-ARBA"/>
</dbReference>
<evidence type="ECO:0000256" key="7">
    <source>
        <dbReference type="ARBA" id="ARBA00022989"/>
    </source>
</evidence>
<feature type="compositionally biased region" description="Basic residues" evidence="12">
    <location>
        <begin position="690"/>
        <end position="699"/>
    </location>
</feature>
<dbReference type="InterPro" id="IPR002067">
    <property type="entry name" value="MCP"/>
</dbReference>
<keyword evidence="15" id="KW-1185">Reference proteome</keyword>
<feature type="region of interest" description="Disordered" evidence="12">
    <location>
        <begin position="416"/>
        <end position="499"/>
    </location>
</feature>
<sequence>MESVPVETLSETGDCQTNPELSDKQKKRSGKKKRKSRKPEDELKNNDSHISSQIGNADETFSSEVIKEGGKEKSTSEDQVQLSENVLSSLPSESCQRDSISCEEPGATLHHTDPISCEDSLPDANRKGSSRKKSKRREKKKKEDASCDEKMLDDAEKITNEVQVHPPNNPLSNGIIQEGSHEHTQDSSEKPRAAQLCTDPNLSTCEDSQPDATNMTSSPKKKRKKKRGRNELKESGVDTNSTNAEVAVKYNTITEAEGSRSMSIEENSIASVLINSCPESKVDTVEQLEGNDVKINETVSQTESPKAKKRNKKKTKTIEVCVQLGNTLPTSTKSGPVECVENNDGNKETDGTTEVKEDVIEVKYDTISGAEGSRSMTKEEKSVASVVISSRPKLKDDTVEQQECTDVKLNETVVQTQNPKAKRRKKRKTETMEDCDPLGNTLSTSTKSGPVECVENNDGNGGRELISYSASQKENSVTGEESGFQNPGITKETETDENTEVKEDVLGAGVCDVSSKKWKRKKKKTSSADHKTTDMEVCEPSGSVECLLDHSNENVMQNCDENAGKEFGGEDKTSKIEESATGEKSEVQKSGKCKEMTKDENIESNQDALGAEDVSDVGRKRQKRKMKKKTNCESVTTMDSESVQCLLHQSSREGVKNCDGNADGEIPSKDLASNIEDSASKGVSVQSVKNTKKKKKDKKGKVDQDALGAEGVSKVEVTTKKSKKKKNSSDHKTDNMEDSQKENENKGEVDQNNALGAEGVCKVEVKTKMSKKKKNSLDHKTDDMEEKDDVSLPCKDAEPKFDGEKLETSLSSSVLIQNNVAQGVASSETGDVPRCSCAGQRTRKLLVLDLNGILADIVQGFTGPFVPDGKVSYRSGKKESISIWSLDQNKCTTTKFKTQEKNDKPLFLKDLRTVWDQFGTCTSCGKRKYDETNTLLVDDSPDKALCNPPHTGIFPSPYQYTDRQDSALGPEGELRKYLERLADAENVQKFVAENPFGQTAITETHESWVFYSKGEEKIGIIDSMPLFAKELIAGGVTGGIAKTAVAPLERIKILFQTRRDEFKRIGLVGSINKIGKTEGLMGFYRGNGASVARIVPYAALHYMAYEEYRRWIIFGFPDTTRGPLLDLVAGSFAGGTAVLFTYPLDLVRTKLAYQVVGSAKAQVKSIPVEQIIYRGITDCFSRTYRESGFRGLYRGVAPSLYGIFPYAGLKFYFYEEMKRHVPPEHKKDISLKLVCGSVAGLLGQTLTYPLDVVRRQMQVERLYSAVKEETRRGTMQTLFKIAREEGWKQLFSGLSINYLKVVPSVAIGFTVYDIMKLHLRVPPREEPEAEAVTTQKRKVFT</sequence>
<feature type="compositionally biased region" description="Basic and acidic residues" evidence="12">
    <location>
        <begin position="65"/>
        <end position="76"/>
    </location>
</feature>
<keyword evidence="3" id="KW-0813">Transport</keyword>
<feature type="region of interest" description="Disordered" evidence="12">
    <location>
        <begin position="296"/>
        <end position="315"/>
    </location>
</feature>
<evidence type="ECO:0000256" key="8">
    <source>
        <dbReference type="ARBA" id="ARBA00023128"/>
    </source>
</evidence>
<dbReference type="PANTHER" id="PTHR24089">
    <property type="entry name" value="SOLUTE CARRIER FAMILY 25"/>
    <property type="match status" value="1"/>
</dbReference>
<evidence type="ECO:0000313" key="15">
    <source>
        <dbReference type="Proteomes" id="UP000682877"/>
    </source>
</evidence>
<dbReference type="SUPFAM" id="SSF103506">
    <property type="entry name" value="Mitochondrial carrier"/>
    <property type="match status" value="1"/>
</dbReference>
<dbReference type="InterPro" id="IPR018108">
    <property type="entry name" value="MCP_transmembrane"/>
</dbReference>
<proteinExistence type="inferred from homology"/>
<name>A0A8S2AUS9_ARAAE</name>
<keyword evidence="5" id="KW-0677">Repeat</keyword>
<dbReference type="Pfam" id="PF03031">
    <property type="entry name" value="NIF"/>
    <property type="match status" value="1"/>
</dbReference>
<feature type="compositionally biased region" description="Basic residues" evidence="12">
    <location>
        <begin position="620"/>
        <end position="629"/>
    </location>
</feature>